<dbReference type="AlphaFoldDB" id="A0A9Q3L267"/>
<sequence>MPSYICPGLLLLSRMPMLHTQILMPVQVPTMLKVPDAYAGCQRFTRQSLCLCRFLTAHTPILTPVQAPNNSHANPYACEGSPKWQKFLTPVQASNNSHTNPYACEGCQKF</sequence>
<reference evidence="2" key="1">
    <citation type="submission" date="2021-03" db="EMBL/GenBank/DDBJ databases">
        <title>Draft genome sequence of rust myrtle Austropuccinia psidii MF-1, a brazilian biotype.</title>
        <authorList>
            <person name="Quecine M.C."/>
            <person name="Pachon D.M.R."/>
            <person name="Bonatelli M.L."/>
            <person name="Correr F.H."/>
            <person name="Franceschini L.M."/>
            <person name="Leite T.F."/>
            <person name="Margarido G.R.A."/>
            <person name="Almeida C.A."/>
            <person name="Ferrarezi J.A."/>
            <person name="Labate C.A."/>
        </authorList>
    </citation>
    <scope>NUCLEOTIDE SEQUENCE</scope>
    <source>
        <strain evidence="2">MF-1</strain>
    </source>
</reference>
<feature type="signal peptide" evidence="1">
    <location>
        <begin position="1"/>
        <end position="20"/>
    </location>
</feature>
<organism evidence="2 3">
    <name type="scientific">Austropuccinia psidii MF-1</name>
    <dbReference type="NCBI Taxonomy" id="1389203"/>
    <lineage>
        <taxon>Eukaryota</taxon>
        <taxon>Fungi</taxon>
        <taxon>Dikarya</taxon>
        <taxon>Basidiomycota</taxon>
        <taxon>Pucciniomycotina</taxon>
        <taxon>Pucciniomycetes</taxon>
        <taxon>Pucciniales</taxon>
        <taxon>Sphaerophragmiaceae</taxon>
        <taxon>Austropuccinia</taxon>
    </lineage>
</organism>
<evidence type="ECO:0000256" key="1">
    <source>
        <dbReference type="SAM" id="SignalP"/>
    </source>
</evidence>
<feature type="chain" id="PRO_5040291687" evidence="1">
    <location>
        <begin position="21"/>
        <end position="110"/>
    </location>
</feature>
<keyword evidence="3" id="KW-1185">Reference proteome</keyword>
<evidence type="ECO:0000313" key="3">
    <source>
        <dbReference type="Proteomes" id="UP000765509"/>
    </source>
</evidence>
<accession>A0A9Q3L267</accession>
<dbReference type="Proteomes" id="UP000765509">
    <property type="component" value="Unassembled WGS sequence"/>
</dbReference>
<proteinExistence type="predicted"/>
<gene>
    <name evidence="2" type="ORF">O181_132378</name>
</gene>
<name>A0A9Q3L267_9BASI</name>
<keyword evidence="1" id="KW-0732">Signal</keyword>
<protein>
    <submittedName>
        <fullName evidence="2">Uncharacterized protein</fullName>
    </submittedName>
</protein>
<evidence type="ECO:0000313" key="2">
    <source>
        <dbReference type="EMBL" id="MBW0592663.1"/>
    </source>
</evidence>
<dbReference type="EMBL" id="AVOT02149621">
    <property type="protein sequence ID" value="MBW0592663.1"/>
    <property type="molecule type" value="Genomic_DNA"/>
</dbReference>
<comment type="caution">
    <text evidence="2">The sequence shown here is derived from an EMBL/GenBank/DDBJ whole genome shotgun (WGS) entry which is preliminary data.</text>
</comment>